<proteinExistence type="predicted"/>
<dbReference type="AlphaFoldDB" id="A0A4V2MLC3"/>
<dbReference type="Proteomes" id="UP000293347">
    <property type="component" value="Unassembled WGS sequence"/>
</dbReference>
<protein>
    <submittedName>
        <fullName evidence="1">Uncharacterized protein</fullName>
    </submittedName>
</protein>
<comment type="caution">
    <text evidence="1">The sequence shown here is derived from an EMBL/GenBank/DDBJ whole genome shotgun (WGS) entry which is preliminary data.</text>
</comment>
<accession>A0A4V2MLC3</accession>
<reference evidence="1 2" key="1">
    <citation type="submission" date="2019-02" db="EMBL/GenBank/DDBJ databases">
        <title>Pedobacter sp. RP-1-14 sp. nov., isolated from Arctic soil.</title>
        <authorList>
            <person name="Dahal R.H."/>
        </authorList>
    </citation>
    <scope>NUCLEOTIDE SEQUENCE [LARGE SCALE GENOMIC DNA]</scope>
    <source>
        <strain evidence="1 2">RP-1-14</strain>
    </source>
</reference>
<organism evidence="1 2">
    <name type="scientific">Pedobacter psychroterrae</name>
    <dbReference type="NCBI Taxonomy" id="2530453"/>
    <lineage>
        <taxon>Bacteria</taxon>
        <taxon>Pseudomonadati</taxon>
        <taxon>Bacteroidota</taxon>
        <taxon>Sphingobacteriia</taxon>
        <taxon>Sphingobacteriales</taxon>
        <taxon>Sphingobacteriaceae</taxon>
        <taxon>Pedobacter</taxon>
    </lineage>
</organism>
<dbReference type="OrthoDB" id="1263739at2"/>
<dbReference type="RefSeq" id="WP_131596199.1">
    <property type="nucleotide sequence ID" value="NZ_SJSL01000002.1"/>
</dbReference>
<evidence type="ECO:0000313" key="2">
    <source>
        <dbReference type="Proteomes" id="UP000293347"/>
    </source>
</evidence>
<sequence length="110" mass="12544">MRELEPPFELDLEGRKIVIAEHEIGANRVFHVDFKGWKKLLVITVGVGLRDQKFWTSIPQGRQAETEQIGKLIAEYIRAKKKLYVLLQRTKGNKGRIYPVEAIGKSGEGL</sequence>
<evidence type="ECO:0000313" key="1">
    <source>
        <dbReference type="EMBL" id="TCD01407.1"/>
    </source>
</evidence>
<gene>
    <name evidence="1" type="ORF">EZ437_11720</name>
</gene>
<dbReference type="EMBL" id="SJSL01000002">
    <property type="protein sequence ID" value="TCD01407.1"/>
    <property type="molecule type" value="Genomic_DNA"/>
</dbReference>
<keyword evidence="2" id="KW-1185">Reference proteome</keyword>
<name>A0A4V2MLC3_9SPHI</name>